<sequence length="316" mass="35615">MKTKSKLLTLLILSASTAAATAVINKFVKLSASSKNILSDAKSLCYKWRFGNIHYTKSGTGKPLLLIHDLTAYSNGYEWNSMISLLKEQYTVYTIDLLGCGRSEKPDLTYTNYLYVQMISDFIKSEIGHRTNVIATGASSALALMACNNAPELFDQIMLINPESLMTCSQIPNNHSKVYKFILDLPILGTLLYHISVSKQSITEEFSRNYYFNPYSVKSSIIDAYYESAHLGESPKSLYASVKCNYTKCNVTNALKKINNSIYITGGEEMDRINEVISEYQKYNPAIESSLVPKSKYLPQLENPNSLYQIIQMYFL</sequence>
<feature type="chain" id="PRO_5018043917" evidence="1">
    <location>
        <begin position="21"/>
        <end position="316"/>
    </location>
</feature>
<reference evidence="3 4" key="1">
    <citation type="submission" date="2018-02" db="EMBL/GenBank/DDBJ databases">
        <title>Genomic Encyclopedia of Archaeal and Bacterial Type Strains, Phase II (KMG-II): from individual species to whole genera.</title>
        <authorList>
            <person name="Goeker M."/>
        </authorList>
    </citation>
    <scope>NUCLEOTIDE SEQUENCE [LARGE SCALE GENOMIC DNA]</scope>
    <source>
        <strain evidence="3 4">DSM 3808</strain>
    </source>
</reference>
<proteinExistence type="predicted"/>
<evidence type="ECO:0000313" key="3">
    <source>
        <dbReference type="EMBL" id="PPK76338.1"/>
    </source>
</evidence>
<dbReference type="SUPFAM" id="SSF53474">
    <property type="entry name" value="alpha/beta-Hydrolases"/>
    <property type="match status" value="1"/>
</dbReference>
<comment type="caution">
    <text evidence="3">The sequence shown here is derived from an EMBL/GenBank/DDBJ whole genome shotgun (WGS) entry which is preliminary data.</text>
</comment>
<keyword evidence="1" id="KW-0732">Signal</keyword>
<organism evidence="3 4">
    <name type="scientific">Lacrimispora xylanisolvens</name>
    <dbReference type="NCBI Taxonomy" id="384636"/>
    <lineage>
        <taxon>Bacteria</taxon>
        <taxon>Bacillati</taxon>
        <taxon>Bacillota</taxon>
        <taxon>Clostridia</taxon>
        <taxon>Lachnospirales</taxon>
        <taxon>Lachnospiraceae</taxon>
        <taxon>Lacrimispora</taxon>
    </lineage>
</organism>
<dbReference type="OrthoDB" id="9780932at2"/>
<protein>
    <submittedName>
        <fullName evidence="3">Pimeloyl-ACP methyl ester carboxylesterase</fullName>
    </submittedName>
</protein>
<dbReference type="InterPro" id="IPR000073">
    <property type="entry name" value="AB_hydrolase_1"/>
</dbReference>
<evidence type="ECO:0000259" key="2">
    <source>
        <dbReference type="Pfam" id="PF00561"/>
    </source>
</evidence>
<feature type="domain" description="AB hydrolase-1" evidence="2">
    <location>
        <begin position="62"/>
        <end position="170"/>
    </location>
</feature>
<dbReference type="RefSeq" id="WP_104439531.1">
    <property type="nucleotide sequence ID" value="NZ_PTJA01000018.1"/>
</dbReference>
<evidence type="ECO:0000256" key="1">
    <source>
        <dbReference type="SAM" id="SignalP"/>
    </source>
</evidence>
<accession>A0A2S6HFS7</accession>
<feature type="signal peptide" evidence="1">
    <location>
        <begin position="1"/>
        <end position="20"/>
    </location>
</feature>
<dbReference type="AlphaFoldDB" id="A0A2S6HFS7"/>
<dbReference type="InterPro" id="IPR029058">
    <property type="entry name" value="AB_hydrolase_fold"/>
</dbReference>
<dbReference type="Pfam" id="PF00561">
    <property type="entry name" value="Abhydrolase_1"/>
    <property type="match status" value="1"/>
</dbReference>
<dbReference type="PANTHER" id="PTHR46438">
    <property type="entry name" value="ALPHA/BETA-HYDROLASES SUPERFAMILY PROTEIN"/>
    <property type="match status" value="1"/>
</dbReference>
<dbReference type="Proteomes" id="UP000237749">
    <property type="component" value="Unassembled WGS sequence"/>
</dbReference>
<dbReference type="Gene3D" id="3.40.50.1820">
    <property type="entry name" value="alpha/beta hydrolase"/>
    <property type="match status" value="1"/>
</dbReference>
<evidence type="ECO:0000313" key="4">
    <source>
        <dbReference type="Proteomes" id="UP000237749"/>
    </source>
</evidence>
<dbReference type="EMBL" id="PTJA01000018">
    <property type="protein sequence ID" value="PPK76338.1"/>
    <property type="molecule type" value="Genomic_DNA"/>
</dbReference>
<gene>
    <name evidence="3" type="ORF">BXY41_11827</name>
</gene>
<dbReference type="PANTHER" id="PTHR46438:SF2">
    <property type="entry name" value="ALPHA_BETA-HYDROLASES SUPERFAMILY PROTEIN"/>
    <property type="match status" value="1"/>
</dbReference>
<keyword evidence="4" id="KW-1185">Reference proteome</keyword>
<name>A0A2S6HFS7_9FIRM</name>